<organism evidence="3 4">
    <name type="scientific">Hymenobacter setariae</name>
    <dbReference type="NCBI Taxonomy" id="2594794"/>
    <lineage>
        <taxon>Bacteria</taxon>
        <taxon>Pseudomonadati</taxon>
        <taxon>Bacteroidota</taxon>
        <taxon>Cytophagia</taxon>
        <taxon>Cytophagales</taxon>
        <taxon>Hymenobacteraceae</taxon>
        <taxon>Hymenobacter</taxon>
    </lineage>
</organism>
<dbReference type="AlphaFoldDB" id="A0A558BRJ4"/>
<dbReference type="EMBL" id="VMRJ01000004">
    <property type="protein sequence ID" value="TVT39134.1"/>
    <property type="molecule type" value="Genomic_DNA"/>
</dbReference>
<name>A0A558BRJ4_9BACT</name>
<dbReference type="OrthoDB" id="9813435at2"/>
<keyword evidence="3" id="KW-0675">Receptor</keyword>
<comment type="caution">
    <text evidence="3">The sequence shown here is derived from an EMBL/GenBank/DDBJ whole genome shotgun (WGS) entry which is preliminary data.</text>
</comment>
<accession>A0A558BRJ4</accession>
<evidence type="ECO:0000313" key="3">
    <source>
        <dbReference type="EMBL" id="TVT39134.1"/>
    </source>
</evidence>
<evidence type="ECO:0000259" key="2">
    <source>
        <dbReference type="Pfam" id="PF14905"/>
    </source>
</evidence>
<reference evidence="3 4" key="1">
    <citation type="submission" date="2019-07" db="EMBL/GenBank/DDBJ databases">
        <title>Hymenobacter sp. straun FUR1 Genome sequencing and assembly.</title>
        <authorList>
            <person name="Chhetri G."/>
        </authorList>
    </citation>
    <scope>NUCLEOTIDE SEQUENCE [LARGE SCALE GENOMIC DNA]</scope>
    <source>
        <strain evidence="3 4">Fur1</strain>
    </source>
</reference>
<feature type="domain" description="Outer membrane protein beta-barrel" evidence="2">
    <location>
        <begin position="517"/>
        <end position="981"/>
    </location>
</feature>
<feature type="region of interest" description="Disordered" evidence="1">
    <location>
        <begin position="990"/>
        <end position="1029"/>
    </location>
</feature>
<dbReference type="InterPro" id="IPR041700">
    <property type="entry name" value="OMP_b-brl_3"/>
</dbReference>
<dbReference type="InterPro" id="IPR013784">
    <property type="entry name" value="Carb-bd-like_fold"/>
</dbReference>
<dbReference type="Pfam" id="PF14905">
    <property type="entry name" value="OMP_b-brl_3"/>
    <property type="match status" value="1"/>
</dbReference>
<dbReference type="Gene3D" id="2.60.40.1120">
    <property type="entry name" value="Carboxypeptidase-like, regulatory domain"/>
    <property type="match status" value="1"/>
</dbReference>
<dbReference type="Pfam" id="PF13620">
    <property type="entry name" value="CarboxypepD_reg"/>
    <property type="match status" value="1"/>
</dbReference>
<dbReference type="SUPFAM" id="SSF49452">
    <property type="entry name" value="Starch-binding domain-like"/>
    <property type="match status" value="1"/>
</dbReference>
<dbReference type="Proteomes" id="UP000317624">
    <property type="component" value="Unassembled WGS sequence"/>
</dbReference>
<dbReference type="GO" id="GO:0030246">
    <property type="term" value="F:carbohydrate binding"/>
    <property type="evidence" value="ECO:0007669"/>
    <property type="project" value="InterPro"/>
</dbReference>
<feature type="compositionally biased region" description="Basic and acidic residues" evidence="1">
    <location>
        <begin position="995"/>
        <end position="1005"/>
    </location>
</feature>
<keyword evidence="4" id="KW-1185">Reference proteome</keyword>
<gene>
    <name evidence="3" type="ORF">FNT36_15855</name>
</gene>
<evidence type="ECO:0000256" key="1">
    <source>
        <dbReference type="SAM" id="MobiDB-lite"/>
    </source>
</evidence>
<protein>
    <submittedName>
        <fullName evidence="3">TonB-dependent receptor</fullName>
    </submittedName>
</protein>
<sequence length="1029" mass="111301">MTTIRERYAPSTTTCSMTRAWCPCCCPCATVYCCCAASNPIQPFARGCVVSIRNSLNPMRFLLLVGVAWLLAFSAQAQSAVRGKVLDAKDQSPLIGANVVLTHLPDSVKTGTAVGGDGSFQIDNVAVGRYLLTVSFVGYRDQRQPLTVPAGGQPIALGDLALQTGGTVLKTVEVSGQAVQVQRGDTTSINAKAFKTNPDATAGDLITKMPGIQTDAQGKTQAQGEAVQQILVDGKPFFGTDPDAVLKNLPAEAIDKVEIFDQMSEQSRFSGFNDGNTQKTLNIITKPAFRNGQFGRAVGGFGPGALGDNGPSRYRASLNLNDFHGDRRTTVLGQSNNVNEQNFSSDDLLGVIGNSAQGGRGGGGNNASGNFLVNQNGGINTTHAAGLNYSNVWNKATEFSGSYFFNRSNNQLNSSTLRQYVLPGRENTSYSAVSQSGSINYNHRANFRIDHKIDSATSVLFRPRISWQQNDANRLSNGITASGGLTQSEIDSRYLSNNRGINPGGDLLLRRRLRGRPGRTISLNINGAYNDRTGTSILTTRSAAGTTSTNLNQQSLLTQNSGNIGGNLAYTQPIGQHAQLQANYSLNYAPNNSDKRTYNFDAGDQQYSRLDTALSNVFNNYYLNQGGGLSYRYNVRKVQASVGATAQVAQLRGDQTFPTPGPVNYTFWNVLPQAMLMWRPDREHNLRVFYRTNTNAPGINQLQAVVNNSNPLQLTIGNPALRQEYSHSLVGRYSVSKAEKSSNFFVLLSGSYTQNPISNRTLVAARDTVVTPTGTDQRVALPAGAQLTQSTNLQQQYSVRTNLNYGRPLPVIKSNLNLSGGVSFSQNPGLVNQGLNYARTPSLTAGVVLSSNISERLDFTLSSTSAQNYVRNTLSQQLNTNYFSQVSRLRLSWIVGPGISFQTDVAHQVYTGLSSSYNQSYLLWNASLGKKLFPGQRGEIKLYAFDILKQNRAIQRNVTEAYYEDVQTTVLQRYLMVMFTYNIRSANMTTLPTAPDERGERRGRGGFDGPPGGGRPGGGGGGFGGPPRG</sequence>
<feature type="compositionally biased region" description="Gly residues" evidence="1">
    <location>
        <begin position="1006"/>
        <end position="1029"/>
    </location>
</feature>
<evidence type="ECO:0000313" key="4">
    <source>
        <dbReference type="Proteomes" id="UP000317624"/>
    </source>
</evidence>
<dbReference type="SUPFAM" id="SSF56935">
    <property type="entry name" value="Porins"/>
    <property type="match status" value="1"/>
</dbReference>
<proteinExistence type="predicted"/>